<evidence type="ECO:0000313" key="2">
    <source>
        <dbReference type="Proteomes" id="UP001196413"/>
    </source>
</evidence>
<dbReference type="EMBL" id="JAHQIW010006605">
    <property type="protein sequence ID" value="KAJ1369571.1"/>
    <property type="molecule type" value="Genomic_DNA"/>
</dbReference>
<keyword evidence="2" id="KW-1185">Reference proteome</keyword>
<name>A0AAD5R4S9_PARTN</name>
<sequence length="50" mass="5160">MNKGYCIIADNAVTGICTVTANMMCTPGNGQVKITPISSNHTSISGTLMV</sequence>
<protein>
    <submittedName>
        <fullName evidence="1">Uncharacterized protein</fullName>
    </submittedName>
</protein>
<reference evidence="1" key="1">
    <citation type="submission" date="2021-06" db="EMBL/GenBank/DDBJ databases">
        <title>Parelaphostrongylus tenuis whole genome reference sequence.</title>
        <authorList>
            <person name="Garwood T.J."/>
            <person name="Larsen P.A."/>
            <person name="Fountain-Jones N.M."/>
            <person name="Garbe J.R."/>
            <person name="Macchietto M.G."/>
            <person name="Kania S.A."/>
            <person name="Gerhold R.W."/>
            <person name="Richards J.E."/>
            <person name="Wolf T.M."/>
        </authorList>
    </citation>
    <scope>NUCLEOTIDE SEQUENCE</scope>
    <source>
        <strain evidence="1">MNPRO001-30</strain>
        <tissue evidence="1">Meninges</tissue>
    </source>
</reference>
<dbReference type="AlphaFoldDB" id="A0AAD5R4S9"/>
<dbReference type="Proteomes" id="UP001196413">
    <property type="component" value="Unassembled WGS sequence"/>
</dbReference>
<comment type="caution">
    <text evidence="1">The sequence shown here is derived from an EMBL/GenBank/DDBJ whole genome shotgun (WGS) entry which is preliminary data.</text>
</comment>
<accession>A0AAD5R4S9</accession>
<organism evidence="1 2">
    <name type="scientific">Parelaphostrongylus tenuis</name>
    <name type="common">Meningeal worm</name>
    <dbReference type="NCBI Taxonomy" id="148309"/>
    <lineage>
        <taxon>Eukaryota</taxon>
        <taxon>Metazoa</taxon>
        <taxon>Ecdysozoa</taxon>
        <taxon>Nematoda</taxon>
        <taxon>Chromadorea</taxon>
        <taxon>Rhabditida</taxon>
        <taxon>Rhabditina</taxon>
        <taxon>Rhabditomorpha</taxon>
        <taxon>Strongyloidea</taxon>
        <taxon>Metastrongylidae</taxon>
        <taxon>Parelaphostrongylus</taxon>
    </lineage>
</organism>
<gene>
    <name evidence="1" type="ORF">KIN20_031059</name>
</gene>
<evidence type="ECO:0000313" key="1">
    <source>
        <dbReference type="EMBL" id="KAJ1369571.1"/>
    </source>
</evidence>
<proteinExistence type="predicted"/>